<evidence type="ECO:0000256" key="2">
    <source>
        <dbReference type="ARBA" id="ARBA00023002"/>
    </source>
</evidence>
<proteinExistence type="inferred from homology"/>
<dbReference type="PANTHER" id="PTHR42760">
    <property type="entry name" value="SHORT-CHAIN DEHYDROGENASES/REDUCTASES FAMILY MEMBER"/>
    <property type="match status" value="1"/>
</dbReference>
<keyword evidence="2" id="KW-0560">Oxidoreductase</keyword>
<dbReference type="SMART" id="SM00822">
    <property type="entry name" value="PKS_KR"/>
    <property type="match status" value="1"/>
</dbReference>
<dbReference type="PANTHER" id="PTHR42760:SF133">
    <property type="entry name" value="3-OXOACYL-[ACYL-CARRIER-PROTEIN] REDUCTASE"/>
    <property type="match status" value="1"/>
</dbReference>
<dbReference type="AlphaFoldDB" id="A0A0N9HQQ9"/>
<evidence type="ECO:0000256" key="1">
    <source>
        <dbReference type="ARBA" id="ARBA00006484"/>
    </source>
</evidence>
<protein>
    <submittedName>
        <fullName evidence="4">Short-chain dehydrogenase/reductase SDR</fullName>
    </submittedName>
</protein>
<evidence type="ECO:0000313" key="4">
    <source>
        <dbReference type="EMBL" id="ALG05265.1"/>
    </source>
</evidence>
<dbReference type="InterPro" id="IPR036291">
    <property type="entry name" value="NAD(P)-bd_dom_sf"/>
</dbReference>
<dbReference type="InterPro" id="IPR057326">
    <property type="entry name" value="KR_dom"/>
</dbReference>
<dbReference type="EMBL" id="KT342857">
    <property type="protein sequence ID" value="ALG05265.1"/>
    <property type="molecule type" value="Genomic_DNA"/>
</dbReference>
<accession>A0A0N9HQQ9</accession>
<dbReference type="PRINTS" id="PR00081">
    <property type="entry name" value="GDHRDH"/>
</dbReference>
<sequence>MDLGLAGTVCLVTGSTAGIGFEVATRLTAEGAHVVSTGRRGEGPGELHVQADLTERGAADRLVSATVERFGRIDGLVNNAGGTDIRKLAELTDDDWQRSFELNLMTAVRTTRAALPHMRSGGAIVNVSSTAAKRPSVGMPNYSVLKAALLSYSRLVADLHAGDGIRCNAVTPGPTATDAWLGRGGLAEQQGDRDEVLAKVAAGRPLGRLAEPGEIADVIVFLLSPRAAYVTGAAWSVDGGTVPIII</sequence>
<dbReference type="Gene3D" id="3.40.50.720">
    <property type="entry name" value="NAD(P)-binding Rossmann-like Domain"/>
    <property type="match status" value="1"/>
</dbReference>
<feature type="domain" description="Ketoreductase" evidence="3">
    <location>
        <begin position="8"/>
        <end position="167"/>
    </location>
</feature>
<evidence type="ECO:0000259" key="3">
    <source>
        <dbReference type="SMART" id="SM00822"/>
    </source>
</evidence>
<dbReference type="GO" id="GO:0016616">
    <property type="term" value="F:oxidoreductase activity, acting on the CH-OH group of donors, NAD or NADP as acceptor"/>
    <property type="evidence" value="ECO:0007669"/>
    <property type="project" value="UniProtKB-ARBA"/>
</dbReference>
<comment type="similarity">
    <text evidence="1">Belongs to the short-chain dehydrogenases/reductases (SDR) family.</text>
</comment>
<dbReference type="Pfam" id="PF13561">
    <property type="entry name" value="adh_short_C2"/>
    <property type="match status" value="1"/>
</dbReference>
<dbReference type="SUPFAM" id="SSF51735">
    <property type="entry name" value="NAD(P)-binding Rossmann-fold domains"/>
    <property type="match status" value="1"/>
</dbReference>
<reference evidence="4" key="1">
    <citation type="submission" date="2016-04" db="EMBL/GenBank/DDBJ databases">
        <title>Exploring the genomic information of specific uncultured soil bacteria through a new metagenomic library-based strategy.</title>
        <authorList>
            <person name="Liu Y."/>
            <person name="Zhang R."/>
        </authorList>
    </citation>
    <scope>NUCLEOTIDE SEQUENCE</scope>
</reference>
<dbReference type="FunFam" id="3.40.50.720:FF:000084">
    <property type="entry name" value="Short-chain dehydrogenase reductase"/>
    <property type="match status" value="1"/>
</dbReference>
<dbReference type="PRINTS" id="PR00080">
    <property type="entry name" value="SDRFAMILY"/>
</dbReference>
<dbReference type="InterPro" id="IPR002347">
    <property type="entry name" value="SDR_fam"/>
</dbReference>
<organism evidence="4">
    <name type="scientific">uncultured bacterium 5G12</name>
    <dbReference type="NCBI Taxonomy" id="1701325"/>
    <lineage>
        <taxon>Bacteria</taxon>
        <taxon>environmental samples</taxon>
    </lineage>
</organism>
<gene>
    <name evidence="4" type="primary">fabG</name>
    <name evidence="4" type="ORF">5G12_003</name>
</gene>
<name>A0A0N9HQQ9_9BACT</name>